<dbReference type="PROSITE" id="PS00217">
    <property type="entry name" value="SUGAR_TRANSPORT_2"/>
    <property type="match status" value="1"/>
</dbReference>
<feature type="transmembrane region" description="Helical" evidence="7">
    <location>
        <begin position="305"/>
        <end position="326"/>
    </location>
</feature>
<evidence type="ECO:0000256" key="3">
    <source>
        <dbReference type="ARBA" id="ARBA00022448"/>
    </source>
</evidence>
<feature type="transmembrane region" description="Helical" evidence="7">
    <location>
        <begin position="338"/>
        <end position="358"/>
    </location>
</feature>
<gene>
    <name evidence="9" type="ORF">BJX63DRAFT_422959</name>
</gene>
<dbReference type="InterPro" id="IPR036259">
    <property type="entry name" value="MFS_trans_sf"/>
</dbReference>
<keyword evidence="6 7" id="KW-0472">Membrane</keyword>
<evidence type="ECO:0000256" key="1">
    <source>
        <dbReference type="ARBA" id="ARBA00004141"/>
    </source>
</evidence>
<reference evidence="9 10" key="1">
    <citation type="submission" date="2024-07" db="EMBL/GenBank/DDBJ databases">
        <title>Section-level genome sequencing and comparative genomics of Aspergillus sections Usti and Cavernicolus.</title>
        <authorList>
            <consortium name="Lawrence Berkeley National Laboratory"/>
            <person name="Nybo J.L."/>
            <person name="Vesth T.C."/>
            <person name="Theobald S."/>
            <person name="Frisvad J.C."/>
            <person name="Larsen T.O."/>
            <person name="Kjaerboelling I."/>
            <person name="Rothschild-Mancinelli K."/>
            <person name="Lyhne E.K."/>
            <person name="Kogle M.E."/>
            <person name="Barry K."/>
            <person name="Clum A."/>
            <person name="Na H."/>
            <person name="Ledsgaard L."/>
            <person name="Lin J."/>
            <person name="Lipzen A."/>
            <person name="Kuo A."/>
            <person name="Riley R."/>
            <person name="Mondo S."/>
            <person name="Labutti K."/>
            <person name="Haridas S."/>
            <person name="Pangalinan J."/>
            <person name="Salamov A.A."/>
            <person name="Simmons B.A."/>
            <person name="Magnuson J.K."/>
            <person name="Chen J."/>
            <person name="Drula E."/>
            <person name="Henrissat B."/>
            <person name="Wiebenga A."/>
            <person name="Lubbers R.J."/>
            <person name="Gomes A.C."/>
            <person name="Makela M.R."/>
            <person name="Stajich J."/>
            <person name="Grigoriev I.V."/>
            <person name="Mortensen U.H."/>
            <person name="De Vries R.P."/>
            <person name="Baker S.E."/>
            <person name="Andersen M.R."/>
        </authorList>
    </citation>
    <scope>NUCLEOTIDE SEQUENCE [LARGE SCALE GENOMIC DNA]</scope>
    <source>
        <strain evidence="9 10">CBS 588.65</strain>
    </source>
</reference>
<feature type="transmembrane region" description="Helical" evidence="7">
    <location>
        <begin position="370"/>
        <end position="391"/>
    </location>
</feature>
<feature type="transmembrane region" description="Helical" evidence="7">
    <location>
        <begin position="122"/>
        <end position="141"/>
    </location>
</feature>
<comment type="similarity">
    <text evidence="2">Belongs to the major facilitator superfamily. Sugar transporter (TC 2.A.1.1) family.</text>
</comment>
<evidence type="ECO:0000313" key="10">
    <source>
        <dbReference type="Proteomes" id="UP001610334"/>
    </source>
</evidence>
<dbReference type="Pfam" id="PF00083">
    <property type="entry name" value="Sugar_tr"/>
    <property type="match status" value="2"/>
</dbReference>
<organism evidence="9 10">
    <name type="scientific">Aspergillus granulosus</name>
    <dbReference type="NCBI Taxonomy" id="176169"/>
    <lineage>
        <taxon>Eukaryota</taxon>
        <taxon>Fungi</taxon>
        <taxon>Dikarya</taxon>
        <taxon>Ascomycota</taxon>
        <taxon>Pezizomycotina</taxon>
        <taxon>Eurotiomycetes</taxon>
        <taxon>Eurotiomycetidae</taxon>
        <taxon>Eurotiales</taxon>
        <taxon>Aspergillaceae</taxon>
        <taxon>Aspergillus</taxon>
        <taxon>Aspergillus subgen. Nidulantes</taxon>
    </lineage>
</organism>
<dbReference type="Proteomes" id="UP001610334">
    <property type="component" value="Unassembled WGS sequence"/>
</dbReference>
<dbReference type="SUPFAM" id="SSF103473">
    <property type="entry name" value="MFS general substrate transporter"/>
    <property type="match status" value="1"/>
</dbReference>
<evidence type="ECO:0000256" key="6">
    <source>
        <dbReference type="ARBA" id="ARBA00023136"/>
    </source>
</evidence>
<evidence type="ECO:0000259" key="8">
    <source>
        <dbReference type="PROSITE" id="PS50850"/>
    </source>
</evidence>
<keyword evidence="10" id="KW-1185">Reference proteome</keyword>
<feature type="transmembrane region" description="Helical" evidence="7">
    <location>
        <begin position="187"/>
        <end position="209"/>
    </location>
</feature>
<sequence>MLAELPDHLDLLYKAALVAHNVDAFEDLDELEDSDKETLRHEAEHKWHLARHLWYTIAVCSIGAAVHGWDQTGSNGANLSFPAEFGIAGETACDKWLVGLINSAPTIATLSDPLNNATGRRGTIFVAAVFSFCSVLGAAFTQTWPQLLVCRLLLGIGMGVKQSTTAVFAAECSPAAIRGALTMTWQLWLAFGIFLGFSANIAVINAGAITWRLQLGSALIPAVPLLFSIYFCPESPRWLMKKGRYAAAHQSLLKLRTAPLLAARELYSIHVEFEQDQVNDTNKESTLKRFTQLFTIPRIRRANHAAGIVMLAQQMCGINIISFYSSTIFAEAGVSHKSALWASWGFGLVNFLFAFPALRTIDTFRRRSLLLFTFPHMAWSLLAAGLCYLIPAPGQGPVCYPYAAEVYPISHRELGMAWSVAINALGSSILSLTFPYLLQTFTTPGAFGFYAGLNVLAFVMIFLWVPETKRLTLEELDSVFEVPTALFTRYQLSVALPYWVQRWVFWRRSATLAPSYWDGSV</sequence>
<proteinExistence type="inferred from homology"/>
<dbReference type="PROSITE" id="PS50850">
    <property type="entry name" value="MFS"/>
    <property type="match status" value="1"/>
</dbReference>
<feature type="domain" description="Major facilitator superfamily (MFS) profile" evidence="8">
    <location>
        <begin position="56"/>
        <end position="469"/>
    </location>
</feature>
<name>A0ABR4H581_9EURO</name>
<protein>
    <submittedName>
        <fullName evidence="9">General substrate transporter</fullName>
    </submittedName>
</protein>
<dbReference type="InterPro" id="IPR020846">
    <property type="entry name" value="MFS_dom"/>
</dbReference>
<evidence type="ECO:0000256" key="5">
    <source>
        <dbReference type="ARBA" id="ARBA00022989"/>
    </source>
</evidence>
<feature type="transmembrane region" description="Helical" evidence="7">
    <location>
        <begin position="215"/>
        <end position="232"/>
    </location>
</feature>
<feature type="transmembrane region" description="Helical" evidence="7">
    <location>
        <begin position="445"/>
        <end position="465"/>
    </location>
</feature>
<dbReference type="PANTHER" id="PTHR48020:SF40">
    <property type="entry name" value="MAJOR FACILITATOR SUPERFAMILY (MFS) PROFILE DOMAIN-CONTAINING PROTEIN"/>
    <property type="match status" value="1"/>
</dbReference>
<dbReference type="Gene3D" id="1.20.1250.20">
    <property type="entry name" value="MFS general substrate transporter like domains"/>
    <property type="match status" value="1"/>
</dbReference>
<evidence type="ECO:0000256" key="7">
    <source>
        <dbReference type="SAM" id="Phobius"/>
    </source>
</evidence>
<dbReference type="PANTHER" id="PTHR48020">
    <property type="entry name" value="PROTON MYO-INOSITOL COTRANSPORTER"/>
    <property type="match status" value="1"/>
</dbReference>
<evidence type="ECO:0000313" key="9">
    <source>
        <dbReference type="EMBL" id="KAL2810623.1"/>
    </source>
</evidence>
<feature type="transmembrane region" description="Helical" evidence="7">
    <location>
        <begin position="416"/>
        <end position="438"/>
    </location>
</feature>
<accession>A0ABR4H581</accession>
<keyword evidence="5 7" id="KW-1133">Transmembrane helix</keyword>
<evidence type="ECO:0000256" key="4">
    <source>
        <dbReference type="ARBA" id="ARBA00022692"/>
    </source>
</evidence>
<keyword evidence="4 7" id="KW-0812">Transmembrane</keyword>
<dbReference type="InterPro" id="IPR005828">
    <property type="entry name" value="MFS_sugar_transport-like"/>
</dbReference>
<comment type="subcellular location">
    <subcellularLocation>
        <location evidence="1">Membrane</location>
        <topology evidence="1">Multi-pass membrane protein</topology>
    </subcellularLocation>
</comment>
<evidence type="ECO:0000256" key="2">
    <source>
        <dbReference type="ARBA" id="ARBA00010992"/>
    </source>
</evidence>
<comment type="caution">
    <text evidence="9">The sequence shown here is derived from an EMBL/GenBank/DDBJ whole genome shotgun (WGS) entry which is preliminary data.</text>
</comment>
<keyword evidence="3" id="KW-0813">Transport</keyword>
<dbReference type="InterPro" id="IPR050814">
    <property type="entry name" value="Myo-inositol_Transporter"/>
</dbReference>
<dbReference type="InterPro" id="IPR005829">
    <property type="entry name" value="Sugar_transporter_CS"/>
</dbReference>
<dbReference type="EMBL" id="JBFXLT010000069">
    <property type="protein sequence ID" value="KAL2810623.1"/>
    <property type="molecule type" value="Genomic_DNA"/>
</dbReference>